<reference evidence="3" key="1">
    <citation type="journal article" date="2011" name="MBio">
        <title>Novel metabolic attributes of the genus Cyanothece, comprising a group of unicellular nitrogen-fixing Cyanobacteria.</title>
        <authorList>
            <person name="Bandyopadhyay A."/>
            <person name="Elvitigala T."/>
            <person name="Welsh E."/>
            <person name="Stockel J."/>
            <person name="Liberton M."/>
            <person name="Min H."/>
            <person name="Sherman L.A."/>
            <person name="Pakrasi H.B."/>
        </authorList>
    </citation>
    <scope>NUCLEOTIDE SEQUENCE [LARGE SCALE GENOMIC DNA]</scope>
    <source>
        <strain evidence="3">PCC 7822</strain>
    </source>
</reference>
<dbReference type="EMBL" id="CP002198">
    <property type="protein sequence ID" value="ADN15457.1"/>
    <property type="molecule type" value="Genomic_DNA"/>
</dbReference>
<proteinExistence type="predicted"/>
<feature type="transmembrane region" description="Helical" evidence="1">
    <location>
        <begin position="40"/>
        <end position="64"/>
    </location>
</feature>
<gene>
    <name evidence="2" type="ordered locus">Cyan7822_3515</name>
</gene>
<organism evidence="2 3">
    <name type="scientific">Gloeothece verrucosa (strain PCC 7822)</name>
    <name type="common">Cyanothece sp. (strain PCC 7822)</name>
    <dbReference type="NCBI Taxonomy" id="497965"/>
    <lineage>
        <taxon>Bacteria</taxon>
        <taxon>Bacillati</taxon>
        <taxon>Cyanobacteriota</taxon>
        <taxon>Cyanophyceae</taxon>
        <taxon>Oscillatoriophycideae</taxon>
        <taxon>Chroococcales</taxon>
        <taxon>Aphanothecaceae</taxon>
        <taxon>Gloeothece</taxon>
        <taxon>Gloeothece verrucosa</taxon>
    </lineage>
</organism>
<keyword evidence="3" id="KW-1185">Reference proteome</keyword>
<dbReference type="AlphaFoldDB" id="E0UF86"/>
<dbReference type="HOGENOM" id="CLU_1710238_0_0_3"/>
<keyword evidence="1" id="KW-0472">Membrane</keyword>
<evidence type="ECO:0000313" key="3">
    <source>
        <dbReference type="Proteomes" id="UP000008206"/>
    </source>
</evidence>
<dbReference type="PROSITE" id="PS51257">
    <property type="entry name" value="PROKAR_LIPOPROTEIN"/>
    <property type="match status" value="1"/>
</dbReference>
<accession>E0UF86</accession>
<protein>
    <submittedName>
        <fullName evidence="2">Uncharacterized protein</fullName>
    </submittedName>
</protein>
<feature type="transmembrane region" description="Helical" evidence="1">
    <location>
        <begin position="12"/>
        <end position="34"/>
    </location>
</feature>
<dbReference type="eggNOG" id="ENOG50305Q8">
    <property type="taxonomic scope" value="Bacteria"/>
</dbReference>
<dbReference type="KEGG" id="cyj:Cyan7822_3515"/>
<evidence type="ECO:0000313" key="2">
    <source>
        <dbReference type="EMBL" id="ADN15457.1"/>
    </source>
</evidence>
<dbReference type="Proteomes" id="UP000008206">
    <property type="component" value="Chromosome"/>
</dbReference>
<name>E0UF86_GLOV7</name>
<feature type="transmembrane region" description="Helical" evidence="1">
    <location>
        <begin position="126"/>
        <end position="148"/>
    </location>
</feature>
<sequence length="153" mass="17748">MKSVKQTEQQLILTFLPISAWLACVTSLIGAILLPLPGCLFWFIPSTIINLIILFFADSVNCYFDKSKGQLIQQKIGLRGMRVKRLNLSEISGVYIEKLPIKNDYIYLIYFYVNSREKFYLTRWKYANFIGISHSAALICQFLELPLYHLVEK</sequence>
<keyword evidence="1" id="KW-0812">Transmembrane</keyword>
<dbReference type="OrthoDB" id="9830843at2"/>
<keyword evidence="1" id="KW-1133">Transmembrane helix</keyword>
<evidence type="ECO:0000256" key="1">
    <source>
        <dbReference type="SAM" id="Phobius"/>
    </source>
</evidence>
<dbReference type="RefSeq" id="WP_013323526.1">
    <property type="nucleotide sequence ID" value="NC_014501.1"/>
</dbReference>